<dbReference type="PaxDb" id="3218-PP1S14_244V6.1"/>
<evidence type="ECO:0000313" key="2">
    <source>
        <dbReference type="EnsemblPlants" id="PAC:32976837.CDS.1"/>
    </source>
</evidence>
<reference evidence="2" key="3">
    <citation type="submission" date="2020-12" db="UniProtKB">
        <authorList>
            <consortium name="EnsemblPlants"/>
        </authorList>
    </citation>
    <scope>IDENTIFICATION</scope>
</reference>
<gene>
    <name evidence="1" type="ORF">PHYPA_009214</name>
</gene>
<dbReference type="AlphaFoldDB" id="A0A2K1KGF0"/>
<dbReference type="Gramene" id="Pp3c6_19880V3.1">
    <property type="protein sequence ID" value="PAC:32976837.CDS.1"/>
    <property type="gene ID" value="Pp3c6_19880"/>
</dbReference>
<reference evidence="1 3" key="1">
    <citation type="journal article" date="2008" name="Science">
        <title>The Physcomitrella genome reveals evolutionary insights into the conquest of land by plants.</title>
        <authorList>
            <person name="Rensing S."/>
            <person name="Lang D."/>
            <person name="Zimmer A."/>
            <person name="Terry A."/>
            <person name="Salamov A."/>
            <person name="Shapiro H."/>
            <person name="Nishiyama T."/>
            <person name="Perroud P.-F."/>
            <person name="Lindquist E."/>
            <person name="Kamisugi Y."/>
            <person name="Tanahashi T."/>
            <person name="Sakakibara K."/>
            <person name="Fujita T."/>
            <person name="Oishi K."/>
            <person name="Shin-I T."/>
            <person name="Kuroki Y."/>
            <person name="Toyoda A."/>
            <person name="Suzuki Y."/>
            <person name="Hashimoto A."/>
            <person name="Yamaguchi K."/>
            <person name="Sugano A."/>
            <person name="Kohara Y."/>
            <person name="Fujiyama A."/>
            <person name="Anterola A."/>
            <person name="Aoki S."/>
            <person name="Ashton N."/>
            <person name="Barbazuk W.B."/>
            <person name="Barker E."/>
            <person name="Bennetzen J."/>
            <person name="Bezanilla M."/>
            <person name="Blankenship R."/>
            <person name="Cho S.H."/>
            <person name="Dutcher S."/>
            <person name="Estelle M."/>
            <person name="Fawcett J.A."/>
            <person name="Gundlach H."/>
            <person name="Hanada K."/>
            <person name="Heyl A."/>
            <person name="Hicks K.A."/>
            <person name="Hugh J."/>
            <person name="Lohr M."/>
            <person name="Mayer K."/>
            <person name="Melkozernov A."/>
            <person name="Murata T."/>
            <person name="Nelson D."/>
            <person name="Pils B."/>
            <person name="Prigge M."/>
            <person name="Reiss B."/>
            <person name="Renner T."/>
            <person name="Rombauts S."/>
            <person name="Rushton P."/>
            <person name="Sanderfoot A."/>
            <person name="Schween G."/>
            <person name="Shiu S.-H."/>
            <person name="Stueber K."/>
            <person name="Theodoulou F.L."/>
            <person name="Tu H."/>
            <person name="Van de Peer Y."/>
            <person name="Verrier P.J."/>
            <person name="Waters E."/>
            <person name="Wood A."/>
            <person name="Yang L."/>
            <person name="Cove D."/>
            <person name="Cuming A."/>
            <person name="Hasebe M."/>
            <person name="Lucas S."/>
            <person name="Mishler D.B."/>
            <person name="Reski R."/>
            <person name="Grigoriev I."/>
            <person name="Quatrano R.S."/>
            <person name="Boore J.L."/>
        </authorList>
    </citation>
    <scope>NUCLEOTIDE SEQUENCE [LARGE SCALE GENOMIC DNA]</scope>
    <source>
        <strain evidence="2 3">cv. Gransden 2004</strain>
    </source>
</reference>
<accession>A0A2K1KGF0</accession>
<dbReference type="InParanoid" id="A0A2K1KGF0"/>
<sequence length="130" mass="15069">MARRRVLAMGPAMARMMCMQNPYQQIKNDEAKSKKWSWIWRRKKSLKLGRGEKKPRRRVGLRVGRLRIRLLSPLVLLKKLCDSYVKMMFALEGKMGGAGFHSANGPSFPVYPMHMPGKMGVTYNYPQKVR</sequence>
<dbReference type="EnsemblPlants" id="Pp3c6_19880V3.1">
    <property type="protein sequence ID" value="PAC:32976837.CDS.1"/>
    <property type="gene ID" value="Pp3c6_19880"/>
</dbReference>
<reference evidence="1 3" key="2">
    <citation type="journal article" date="2018" name="Plant J.">
        <title>The Physcomitrella patens chromosome-scale assembly reveals moss genome structure and evolution.</title>
        <authorList>
            <person name="Lang D."/>
            <person name="Ullrich K.K."/>
            <person name="Murat F."/>
            <person name="Fuchs J."/>
            <person name="Jenkins J."/>
            <person name="Haas F.B."/>
            <person name="Piednoel M."/>
            <person name="Gundlach H."/>
            <person name="Van Bel M."/>
            <person name="Meyberg R."/>
            <person name="Vives C."/>
            <person name="Morata J."/>
            <person name="Symeonidi A."/>
            <person name="Hiss M."/>
            <person name="Muchero W."/>
            <person name="Kamisugi Y."/>
            <person name="Saleh O."/>
            <person name="Blanc G."/>
            <person name="Decker E.L."/>
            <person name="van Gessel N."/>
            <person name="Grimwood J."/>
            <person name="Hayes R.D."/>
            <person name="Graham S.W."/>
            <person name="Gunter L.E."/>
            <person name="McDaniel S.F."/>
            <person name="Hoernstein S.N.W."/>
            <person name="Larsson A."/>
            <person name="Li F.W."/>
            <person name="Perroud P.F."/>
            <person name="Phillips J."/>
            <person name="Ranjan P."/>
            <person name="Rokshar D.S."/>
            <person name="Rothfels C.J."/>
            <person name="Schneider L."/>
            <person name="Shu S."/>
            <person name="Stevenson D.W."/>
            <person name="Thummler F."/>
            <person name="Tillich M."/>
            <person name="Villarreal Aguilar J.C."/>
            <person name="Widiez T."/>
            <person name="Wong G.K."/>
            <person name="Wymore A."/>
            <person name="Zhang Y."/>
            <person name="Zimmer A.D."/>
            <person name="Quatrano R.S."/>
            <person name="Mayer K.F.X."/>
            <person name="Goodstein D."/>
            <person name="Casacuberta J.M."/>
            <person name="Vandepoele K."/>
            <person name="Reski R."/>
            <person name="Cuming A.C."/>
            <person name="Tuskan G.A."/>
            <person name="Maumus F."/>
            <person name="Salse J."/>
            <person name="Schmutz J."/>
            <person name="Rensing S.A."/>
        </authorList>
    </citation>
    <scope>NUCLEOTIDE SEQUENCE [LARGE SCALE GENOMIC DNA]</scope>
    <source>
        <strain evidence="2 3">cv. Gransden 2004</strain>
    </source>
</reference>
<protein>
    <submittedName>
        <fullName evidence="1 2">Uncharacterized protein</fullName>
    </submittedName>
</protein>
<organism evidence="1">
    <name type="scientific">Physcomitrium patens</name>
    <name type="common">Spreading-leaved earth moss</name>
    <name type="synonym">Physcomitrella patens</name>
    <dbReference type="NCBI Taxonomy" id="3218"/>
    <lineage>
        <taxon>Eukaryota</taxon>
        <taxon>Viridiplantae</taxon>
        <taxon>Streptophyta</taxon>
        <taxon>Embryophyta</taxon>
        <taxon>Bryophyta</taxon>
        <taxon>Bryophytina</taxon>
        <taxon>Bryopsida</taxon>
        <taxon>Funariidae</taxon>
        <taxon>Funariales</taxon>
        <taxon>Funariaceae</taxon>
        <taxon>Physcomitrium</taxon>
    </lineage>
</organism>
<evidence type="ECO:0000313" key="1">
    <source>
        <dbReference type="EMBL" id="PNR52839.1"/>
    </source>
</evidence>
<keyword evidence="3" id="KW-1185">Reference proteome</keyword>
<name>A0A2K1KGF0_PHYPA</name>
<dbReference type="Gramene" id="Pp3c6_19880V3.2">
    <property type="protein sequence ID" value="PAC:32976838.CDS.1"/>
    <property type="gene ID" value="Pp3c6_19880"/>
</dbReference>
<dbReference type="EnsemblPlants" id="Pp3c6_19880V3.2">
    <property type="protein sequence ID" value="PAC:32976838.CDS.1"/>
    <property type="gene ID" value="Pp3c6_19880"/>
</dbReference>
<dbReference type="Proteomes" id="UP000006727">
    <property type="component" value="Chromosome 6"/>
</dbReference>
<evidence type="ECO:0000313" key="3">
    <source>
        <dbReference type="Proteomes" id="UP000006727"/>
    </source>
</evidence>
<proteinExistence type="predicted"/>
<dbReference type="EMBL" id="ABEU02000006">
    <property type="protein sequence ID" value="PNR52839.1"/>
    <property type="molecule type" value="Genomic_DNA"/>
</dbReference>